<dbReference type="GO" id="GO:0005886">
    <property type="term" value="C:plasma membrane"/>
    <property type="evidence" value="ECO:0007669"/>
    <property type="project" value="UniProtKB-SubCell"/>
</dbReference>
<dbReference type="GO" id="GO:0004672">
    <property type="term" value="F:protein kinase activity"/>
    <property type="evidence" value="ECO:0007669"/>
    <property type="project" value="UniProtKB-UniRule"/>
</dbReference>
<protein>
    <recommendedName>
        <fullName evidence="13">Probable protein kinase UbiB</fullName>
        <ecNumber evidence="13">2.7.-.-</ecNumber>
    </recommendedName>
    <alternativeName>
        <fullName evidence="13">Ubiquinone biosynthesis protein UbiB</fullName>
    </alternativeName>
</protein>
<keyword evidence="10 13" id="KW-0067">ATP-binding</keyword>
<name>A0A6I6CYJ7_9GAMM</name>
<feature type="transmembrane region" description="Helical" evidence="13">
    <location>
        <begin position="530"/>
        <end position="550"/>
    </location>
</feature>
<feature type="transmembrane region" description="Helical" evidence="13">
    <location>
        <begin position="500"/>
        <end position="518"/>
    </location>
</feature>
<dbReference type="InterPro" id="IPR010232">
    <property type="entry name" value="UbiB"/>
</dbReference>
<evidence type="ECO:0000256" key="10">
    <source>
        <dbReference type="ARBA" id="ARBA00022840"/>
    </source>
</evidence>
<dbReference type="Pfam" id="PF03109">
    <property type="entry name" value="ABC1"/>
    <property type="match status" value="1"/>
</dbReference>
<dbReference type="SUPFAM" id="SSF56112">
    <property type="entry name" value="Protein kinase-like (PK-like)"/>
    <property type="match status" value="1"/>
</dbReference>
<accession>A0A6I6CYJ7</accession>
<keyword evidence="16" id="KW-1185">Reference proteome</keyword>
<dbReference type="InterPro" id="IPR045308">
    <property type="entry name" value="UbiB_bact"/>
</dbReference>
<evidence type="ECO:0000313" key="16">
    <source>
        <dbReference type="Proteomes" id="UP000427716"/>
    </source>
</evidence>
<dbReference type="AlphaFoldDB" id="A0A6I6CYJ7"/>
<reference evidence="15 16" key="1">
    <citation type="submission" date="2019-11" db="EMBL/GenBank/DDBJ databases">
        <authorList>
            <person name="Zhang J."/>
            <person name="Sun C."/>
        </authorList>
    </citation>
    <scope>NUCLEOTIDE SEQUENCE [LARGE SCALE GENOMIC DNA]</scope>
    <source>
        <strain evidence="16">sp2</strain>
    </source>
</reference>
<dbReference type="EMBL" id="CP046415">
    <property type="protein sequence ID" value="QGT77708.1"/>
    <property type="molecule type" value="Genomic_DNA"/>
</dbReference>
<proteinExistence type="inferred from homology"/>
<feature type="binding site" evidence="13">
    <location>
        <begin position="130"/>
        <end position="138"/>
    </location>
    <ligand>
        <name>ATP</name>
        <dbReference type="ChEBI" id="CHEBI:30616"/>
    </ligand>
</feature>
<dbReference type="KEGG" id="ghl:GM160_01705"/>
<keyword evidence="9 13" id="KW-0418">Kinase</keyword>
<comment type="similarity">
    <text evidence="13">Belongs to the ABC1 family. UbiB subfamily.</text>
</comment>
<evidence type="ECO:0000256" key="11">
    <source>
        <dbReference type="ARBA" id="ARBA00022989"/>
    </source>
</evidence>
<dbReference type="RefSeq" id="WP_156227659.1">
    <property type="nucleotide sequence ID" value="NZ_CP046415.1"/>
</dbReference>
<evidence type="ECO:0000256" key="12">
    <source>
        <dbReference type="ARBA" id="ARBA00023136"/>
    </source>
</evidence>
<comment type="caution">
    <text evidence="13">Lacks conserved residue(s) required for the propagation of feature annotation.</text>
</comment>
<feature type="domain" description="ABC1 atypical kinase-like" evidence="14">
    <location>
        <begin position="94"/>
        <end position="343"/>
    </location>
</feature>
<dbReference type="GO" id="GO:0005524">
    <property type="term" value="F:ATP binding"/>
    <property type="evidence" value="ECO:0007669"/>
    <property type="project" value="UniProtKB-KW"/>
</dbReference>
<dbReference type="CDD" id="cd13972">
    <property type="entry name" value="UbiB"/>
    <property type="match status" value="1"/>
</dbReference>
<comment type="function">
    <text evidence="13">Is probably a protein kinase regulator of UbiI activity which is involved in aerobic coenzyme Q (ubiquinone) biosynthesis.</text>
</comment>
<keyword evidence="5 13" id="KW-0808">Transferase</keyword>
<sequence>MRPRLLWRLVVIQFVLLRHGLDEIVLALKIFRPIRFLKFASPWYWLSNNRQRTRGERLVAALEDLGPIFVKFGQMLSTRRDLLPPDLAEALSALQDRVRPFPAEVARTRIEAALGASVTEHFARFEAEPLASASIAQVHAATLDDGQEVIVKITRPGIHRCIRSDLEILYTVARLAERYWSEGPRLHPVEVVTEFDKTLMNELDLQREAANAAELKRQFEGSPMLYVPAVYWDWCRTDVLVQERIHGIPIARTDLLRAANVNMQRLAERGVEVFFTQVFKHNFFHADMHPGNIFVDASDPEQPRYMAVDFGIVGSLMPEDQRYLAENFHAFFNRDYRRVAELHVESGWVPNTTRVEEFEAAIRTVCEPIFQKPLREISFGHFLLRLFQVARQFDMEVQPQLVLLQKTLLAIEGLGRELYPDLDLWQTAKPFIERWMRERIGPKAFLERFKDELPYLNQHLSELPRLSIQAMQQVHRQSELLEGQRRELTSLRHEAHRDRVRNRLTLIGALLLVMFLATQGGRIEKEGVMALSWIGWAELAGAVGFLFAGLRR</sequence>
<dbReference type="PANTHER" id="PTHR10566">
    <property type="entry name" value="CHAPERONE-ACTIVITY OF BC1 COMPLEX CABC1 -RELATED"/>
    <property type="match status" value="1"/>
</dbReference>
<evidence type="ECO:0000256" key="13">
    <source>
        <dbReference type="HAMAP-Rule" id="MF_00414"/>
    </source>
</evidence>
<feature type="active site" description="Proton acceptor" evidence="13">
    <location>
        <position position="287"/>
    </location>
</feature>
<dbReference type="EC" id="2.7.-.-" evidence="13"/>
<evidence type="ECO:0000256" key="2">
    <source>
        <dbReference type="ARBA" id="ARBA00009670"/>
    </source>
</evidence>
<dbReference type="InterPro" id="IPR011009">
    <property type="entry name" value="Kinase-like_dom_sf"/>
</dbReference>
<evidence type="ECO:0000256" key="7">
    <source>
        <dbReference type="ARBA" id="ARBA00022692"/>
    </source>
</evidence>
<evidence type="ECO:0000256" key="6">
    <source>
        <dbReference type="ARBA" id="ARBA00022688"/>
    </source>
</evidence>
<keyword evidence="15" id="KW-0830">Ubiquinone</keyword>
<keyword evidence="11 13" id="KW-1133">Transmembrane helix</keyword>
<organism evidence="15 16">
    <name type="scientific">Guyparkeria halophila</name>
    <dbReference type="NCBI Taxonomy" id="47960"/>
    <lineage>
        <taxon>Bacteria</taxon>
        <taxon>Pseudomonadati</taxon>
        <taxon>Pseudomonadota</taxon>
        <taxon>Gammaproteobacteria</taxon>
        <taxon>Chromatiales</taxon>
        <taxon>Thioalkalibacteraceae</taxon>
        <taxon>Guyparkeria</taxon>
    </lineage>
</organism>
<keyword evidence="3 13" id="KW-1003">Cell membrane</keyword>
<comment type="similarity">
    <text evidence="2">Belongs to the protein kinase superfamily. ADCK protein kinase family.</text>
</comment>
<evidence type="ECO:0000256" key="3">
    <source>
        <dbReference type="ARBA" id="ARBA00022475"/>
    </source>
</evidence>
<gene>
    <name evidence="13 15" type="primary">ubiB</name>
    <name evidence="15" type="ORF">GM160_01705</name>
</gene>
<dbReference type="Proteomes" id="UP000427716">
    <property type="component" value="Chromosome"/>
</dbReference>
<evidence type="ECO:0000256" key="5">
    <source>
        <dbReference type="ARBA" id="ARBA00022679"/>
    </source>
</evidence>
<comment type="pathway">
    <text evidence="1 13">Cofactor biosynthesis; ubiquinone biosynthesis [regulation].</text>
</comment>
<dbReference type="HAMAP" id="MF_00414">
    <property type="entry name" value="UbiB"/>
    <property type="match status" value="1"/>
</dbReference>
<evidence type="ECO:0000259" key="14">
    <source>
        <dbReference type="Pfam" id="PF03109"/>
    </source>
</evidence>
<dbReference type="GO" id="GO:0006744">
    <property type="term" value="P:ubiquinone biosynthetic process"/>
    <property type="evidence" value="ECO:0007669"/>
    <property type="project" value="UniProtKB-UniPathway"/>
</dbReference>
<dbReference type="InterPro" id="IPR050154">
    <property type="entry name" value="UbiB_kinase"/>
</dbReference>
<evidence type="ECO:0000313" key="15">
    <source>
        <dbReference type="EMBL" id="QGT77708.1"/>
    </source>
</evidence>
<dbReference type="PANTHER" id="PTHR10566:SF113">
    <property type="entry name" value="PROTEIN ACTIVITY OF BC1 COMPLEX KINASE 7, CHLOROPLASTIC"/>
    <property type="match status" value="1"/>
</dbReference>
<keyword evidence="12 13" id="KW-0472">Membrane</keyword>
<evidence type="ECO:0000256" key="1">
    <source>
        <dbReference type="ARBA" id="ARBA00005020"/>
    </source>
</evidence>
<keyword evidence="4" id="KW-0997">Cell inner membrane</keyword>
<evidence type="ECO:0000256" key="8">
    <source>
        <dbReference type="ARBA" id="ARBA00022741"/>
    </source>
</evidence>
<dbReference type="InterPro" id="IPR004147">
    <property type="entry name" value="ABC1_dom"/>
</dbReference>
<dbReference type="GO" id="GO:0010795">
    <property type="term" value="P:regulation of ubiquinone biosynthetic process"/>
    <property type="evidence" value="ECO:0007669"/>
    <property type="project" value="UniProtKB-UniRule"/>
</dbReference>
<comment type="subcellular location">
    <subcellularLocation>
        <location evidence="13">Cell membrane</location>
        <topology evidence="13">Multi-pass membrane protein</topology>
    </subcellularLocation>
</comment>
<keyword evidence="8 13" id="KW-0547">Nucleotide-binding</keyword>
<keyword evidence="7 13" id="KW-0812">Transmembrane</keyword>
<dbReference type="NCBIfam" id="TIGR01982">
    <property type="entry name" value="UbiB"/>
    <property type="match status" value="1"/>
</dbReference>
<keyword evidence="6 13" id="KW-0831">Ubiquinone biosynthesis</keyword>
<dbReference type="NCBIfam" id="NF003404">
    <property type="entry name" value="PRK04750.1"/>
    <property type="match status" value="1"/>
</dbReference>
<dbReference type="UniPathway" id="UPA00232"/>
<evidence type="ECO:0000256" key="4">
    <source>
        <dbReference type="ARBA" id="ARBA00022519"/>
    </source>
</evidence>
<feature type="binding site" evidence="13">
    <location>
        <position position="152"/>
    </location>
    <ligand>
        <name>ATP</name>
        <dbReference type="ChEBI" id="CHEBI:30616"/>
    </ligand>
</feature>
<evidence type="ECO:0000256" key="9">
    <source>
        <dbReference type="ARBA" id="ARBA00022777"/>
    </source>
</evidence>